<evidence type="ECO:0000256" key="1">
    <source>
        <dbReference type="ARBA" id="ARBA00010617"/>
    </source>
</evidence>
<keyword evidence="2" id="KW-0479">Metal-binding</keyword>
<dbReference type="InterPro" id="IPR001128">
    <property type="entry name" value="Cyt_P450"/>
</dbReference>
<dbReference type="InterPro" id="IPR002397">
    <property type="entry name" value="Cyt_P450_B"/>
</dbReference>
<organism evidence="4 5">
    <name type="scientific">Kutzneria chonburiensis</name>
    <dbReference type="NCBI Taxonomy" id="1483604"/>
    <lineage>
        <taxon>Bacteria</taxon>
        <taxon>Bacillati</taxon>
        <taxon>Actinomycetota</taxon>
        <taxon>Actinomycetes</taxon>
        <taxon>Pseudonocardiales</taxon>
        <taxon>Pseudonocardiaceae</taxon>
        <taxon>Kutzneria</taxon>
    </lineage>
</organism>
<evidence type="ECO:0000256" key="3">
    <source>
        <dbReference type="SAM" id="MobiDB-lite"/>
    </source>
</evidence>
<dbReference type="PRINTS" id="PR00385">
    <property type="entry name" value="P450"/>
</dbReference>
<dbReference type="RefSeq" id="WP_273942138.1">
    <property type="nucleotide sequence ID" value="NZ_CP097263.1"/>
</dbReference>
<feature type="compositionally biased region" description="Basic and acidic residues" evidence="3">
    <location>
        <begin position="75"/>
        <end position="86"/>
    </location>
</feature>
<evidence type="ECO:0000256" key="2">
    <source>
        <dbReference type="RuleBase" id="RU000461"/>
    </source>
</evidence>
<dbReference type="InterPro" id="IPR017972">
    <property type="entry name" value="Cyt_P450_CS"/>
</dbReference>
<dbReference type="EC" id="1.14.-.-" evidence="4"/>
<dbReference type="InterPro" id="IPR036396">
    <property type="entry name" value="Cyt_P450_sf"/>
</dbReference>
<gene>
    <name evidence="4" type="ORF">ACFFH7_10060</name>
</gene>
<proteinExistence type="inferred from homology"/>
<keyword evidence="2" id="KW-0349">Heme</keyword>
<dbReference type="Proteomes" id="UP001589810">
    <property type="component" value="Unassembled WGS sequence"/>
</dbReference>
<evidence type="ECO:0000313" key="4">
    <source>
        <dbReference type="EMBL" id="MFC0541827.1"/>
    </source>
</evidence>
<dbReference type="Pfam" id="PF00067">
    <property type="entry name" value="p450"/>
    <property type="match status" value="1"/>
</dbReference>
<dbReference type="PROSITE" id="PS00086">
    <property type="entry name" value="CYTOCHROME_P450"/>
    <property type="match status" value="1"/>
</dbReference>
<dbReference type="EMBL" id="JBHLUD010000002">
    <property type="protein sequence ID" value="MFC0541827.1"/>
    <property type="molecule type" value="Genomic_DNA"/>
</dbReference>
<protein>
    <submittedName>
        <fullName evidence="4">Cytochrome P450</fullName>
        <ecNumber evidence="4">1.14.-.-</ecNumber>
    </submittedName>
</protein>
<keyword evidence="2 4" id="KW-0560">Oxidoreductase</keyword>
<feature type="region of interest" description="Disordered" evidence="3">
    <location>
        <begin position="68"/>
        <end position="90"/>
    </location>
</feature>
<dbReference type="PANTHER" id="PTHR46696:SF1">
    <property type="entry name" value="CYTOCHROME P450 YJIB-RELATED"/>
    <property type="match status" value="1"/>
</dbReference>
<comment type="caution">
    <text evidence="4">The sequence shown here is derived from an EMBL/GenBank/DDBJ whole genome shotgun (WGS) entry which is preliminary data.</text>
</comment>
<dbReference type="SUPFAM" id="SSF48264">
    <property type="entry name" value="Cytochrome P450"/>
    <property type="match status" value="1"/>
</dbReference>
<dbReference type="CDD" id="cd11030">
    <property type="entry name" value="CYP105-like"/>
    <property type="match status" value="1"/>
</dbReference>
<comment type="similarity">
    <text evidence="1 2">Belongs to the cytochrome P450 family.</text>
</comment>
<dbReference type="Gene3D" id="1.10.630.10">
    <property type="entry name" value="Cytochrome P450"/>
    <property type="match status" value="1"/>
</dbReference>
<name>A0ABV6MNY6_9PSEU</name>
<reference evidence="4 5" key="1">
    <citation type="submission" date="2024-09" db="EMBL/GenBank/DDBJ databases">
        <authorList>
            <person name="Sun Q."/>
            <person name="Mori K."/>
        </authorList>
    </citation>
    <scope>NUCLEOTIDE SEQUENCE [LARGE SCALE GENOMIC DNA]</scope>
    <source>
        <strain evidence="4 5">TBRC 1432</strain>
    </source>
</reference>
<dbReference type="PANTHER" id="PTHR46696">
    <property type="entry name" value="P450, PUTATIVE (EUROFUNG)-RELATED"/>
    <property type="match status" value="1"/>
</dbReference>
<keyword evidence="5" id="KW-1185">Reference proteome</keyword>
<dbReference type="PRINTS" id="PR00359">
    <property type="entry name" value="BP450"/>
</dbReference>
<sequence length="397" mass="43482">MTETLSSPLPRTCPCHPAPAYRPPLEHQALQRIRLAAGQEAWMVIGHAEARALLADPRVSADRTRPGYPLLPLSGDDHSHTDRKPTLLEMDDPEHGRVRRTLIPDFTVARLKEIRADVEQLVLGTLDEMLAAGPPADLVSSFAQPVPSLVIGRLLGVPREDRDFFQRATWTMARHRGEQQGEQARASINAYLSELTVDPPAGLLKRLKEEQVATGAMELEDLVSHALFVLSAGYQVTASMISLSVITLLEHPEQLALLRSGPDAIAGVIDELLRLTVFDIGPRRIATADIEIAGTVIKAGDGIVIGSSMANRDPSVFGDPDRFDVSRDLNHHLVFGFGVHQCLGQSLARMVLQLALSALFERIPSLRLAGPVEELYLRPTASIPVTLRSVDRLPVEW</sequence>
<accession>A0ABV6MNY6</accession>
<evidence type="ECO:0000313" key="5">
    <source>
        <dbReference type="Proteomes" id="UP001589810"/>
    </source>
</evidence>
<keyword evidence="2" id="KW-0503">Monooxygenase</keyword>
<keyword evidence="2" id="KW-0408">Iron</keyword>
<dbReference type="GO" id="GO:0016491">
    <property type="term" value="F:oxidoreductase activity"/>
    <property type="evidence" value="ECO:0007669"/>
    <property type="project" value="UniProtKB-KW"/>
</dbReference>